<feature type="domain" description="ALG11 mannosyltransferase N-terminal" evidence="14">
    <location>
        <begin position="52"/>
        <end position="256"/>
    </location>
</feature>
<dbReference type="Gene3D" id="3.40.50.2000">
    <property type="entry name" value="Glycogen Phosphorylase B"/>
    <property type="match status" value="1"/>
</dbReference>
<evidence type="ECO:0000256" key="4">
    <source>
        <dbReference type="ARBA" id="ARBA00022018"/>
    </source>
</evidence>
<dbReference type="PANTHER" id="PTHR45919">
    <property type="entry name" value="GDP-MAN:MAN(3)GLCNAC(2)-PP-DOL ALPHA-1,2-MANNOSYLTRANSFERASE"/>
    <property type="match status" value="1"/>
</dbReference>
<keyword evidence="5 12" id="KW-0328">Glycosyltransferase</keyword>
<evidence type="ECO:0000256" key="6">
    <source>
        <dbReference type="ARBA" id="ARBA00022679"/>
    </source>
</evidence>
<dbReference type="GO" id="GO:0006487">
    <property type="term" value="P:protein N-linked glycosylation"/>
    <property type="evidence" value="ECO:0007669"/>
    <property type="project" value="TreeGrafter"/>
</dbReference>
<comment type="pathway">
    <text evidence="2 12">Protein modification; protein glycosylation.</text>
</comment>
<evidence type="ECO:0000259" key="13">
    <source>
        <dbReference type="Pfam" id="PF00534"/>
    </source>
</evidence>
<dbReference type="GO" id="GO:0004377">
    <property type="term" value="F:GDP-Man:Man(3)GlcNAc(2)-PP-Dol alpha-1,2-mannosyltransferase activity"/>
    <property type="evidence" value="ECO:0007669"/>
    <property type="project" value="UniProtKB-UniRule"/>
</dbReference>
<evidence type="ECO:0000256" key="11">
    <source>
        <dbReference type="ARBA" id="ARBA00045065"/>
    </source>
</evidence>
<dbReference type="AlphaFoldDB" id="A0AAD5X649"/>
<feature type="domain" description="Glycosyl transferase family 1" evidence="13">
    <location>
        <begin position="274"/>
        <end position="451"/>
    </location>
</feature>
<evidence type="ECO:0000256" key="9">
    <source>
        <dbReference type="ARBA" id="ARBA00022989"/>
    </source>
</evidence>
<evidence type="ECO:0000256" key="2">
    <source>
        <dbReference type="ARBA" id="ARBA00004922"/>
    </source>
</evidence>
<comment type="caution">
    <text evidence="15">The sequence shown here is derived from an EMBL/GenBank/DDBJ whole genome shotgun (WGS) entry which is preliminary data.</text>
</comment>
<name>A0AAD5X649_9FUNG</name>
<keyword evidence="8 12" id="KW-0256">Endoplasmic reticulum</keyword>
<evidence type="ECO:0000256" key="7">
    <source>
        <dbReference type="ARBA" id="ARBA00022692"/>
    </source>
</evidence>
<reference evidence="15" key="1">
    <citation type="submission" date="2020-05" db="EMBL/GenBank/DDBJ databases">
        <title>Phylogenomic resolution of chytrid fungi.</title>
        <authorList>
            <person name="Stajich J.E."/>
            <person name="Amses K."/>
            <person name="Simmons R."/>
            <person name="Seto K."/>
            <person name="Myers J."/>
            <person name="Bonds A."/>
            <person name="Quandt C.A."/>
            <person name="Barry K."/>
            <person name="Liu P."/>
            <person name="Grigoriev I."/>
            <person name="Longcore J.E."/>
            <person name="James T.Y."/>
        </authorList>
    </citation>
    <scope>NUCLEOTIDE SEQUENCE</scope>
    <source>
        <strain evidence="15">JEL0318</strain>
    </source>
</reference>
<comment type="catalytic activity">
    <reaction evidence="11 12">
        <text>an alpha-D-Man-(1-&gt;3)-[alpha-D-Man-(1-&gt;6)]-beta-D-Man-(1-&gt;4)-beta-D-GlcNAc-(1-&gt;4)-alpha-D-GlcNAc-diphospho-di-trans,poly-cis-dolichol + 2 GDP-alpha-D-mannose = an alpha-D-Man-(1-&gt;2)-alpha-D-Man-(1-&gt;2)-alpha-D-Man-(1-&gt;3)-[alpha-D-Man-(1-&gt;6)]-beta-D-Man-(1-&gt;4)-beta-D-GlcNAc-(1-&gt;4)-alpha-D-GlcNAc-diphospho-di-trans,poly-cis-dolichol + 2 GDP + 2 H(+)</text>
        <dbReference type="Rhea" id="RHEA:29523"/>
        <dbReference type="Rhea" id="RHEA-COMP:19515"/>
        <dbReference type="Rhea" id="RHEA-COMP:19516"/>
        <dbReference type="ChEBI" id="CHEBI:15378"/>
        <dbReference type="ChEBI" id="CHEBI:57527"/>
        <dbReference type="ChEBI" id="CHEBI:58189"/>
        <dbReference type="ChEBI" id="CHEBI:132511"/>
        <dbReference type="ChEBI" id="CHEBI:132515"/>
        <dbReference type="EC" id="2.4.1.131"/>
    </reaction>
    <physiologicalReaction direction="left-to-right" evidence="11 12">
        <dbReference type="Rhea" id="RHEA:29524"/>
    </physiologicalReaction>
</comment>
<dbReference type="Pfam" id="PF00534">
    <property type="entry name" value="Glycos_transf_1"/>
    <property type="match status" value="1"/>
</dbReference>
<comment type="function">
    <text evidence="12">GDP-Man:Man(3)GlcNAc(2)-PP-Dol alpha-1,2-mannosyltransferase that operates in the biosynthetic pathway of dolichol-linked oligosaccharides, the glycan precursors employed in protein asparagine (N)-glycosylation. The assembly of dolichol-linked oligosaccharides begins on the cytosolic side of the endoplasmic reticulum membrane and finishes in its lumen. The sequential addition of sugars to dolichol pyrophosphate produces dolichol-linked oligosaccharides containing fourteen sugars, including two GlcNAcs, nine mannoses and three glucoses. Once assembled, the oligosaccharide is transferred from the lipid to nascent proteins by oligosaccharyltransferases. Catalyzes, on the cytoplasmic face of the endoplasmic reticulum, the addition of the fourth and fifth mannose residues to the dolichol-linked oligosaccharide chain, to produce Man(5)GlcNAc(2)-PP-dolichol core oligosaccharide.</text>
</comment>
<proteinExistence type="inferred from homology"/>
<sequence length="480" mass="53717">MPSLPQLAAYVFYVVAALGALFLGVREYWYNVVADKRTAHRKSFRLVREDILIGFFHPYCDAGGGGERVLWTAIRAIQADRPRAYCLIYSWDKVQSKTELLAKVKAQFNITVDAERVILVTLTSWTHLEASRKATLILQSLGSVRVAWEALNLAVPDVFIDTTGFAFTYPLVKYFFRVKLVAYVHYPTISTEMLNKVEKRLADFNNTSEIAGSPVRSGTKLWYYRVFTMLYGLVGKAANVVMVNSTWTMGHINGTWGTSAKTELIYPPCDTKSLQSLQLENREKLVISLGQFRPEKNHAAQIEAFKLLIDRHASELKDVRLAVIGSTRNDEDRARVTKLQGLIDKAGLKDKVTIVENAPYDTVLSYLKRASIGLHTMADEHFGISIIEFMAAGVIPVAHNSAGPKLDIITPFKGEQPGFLASTPEEYADALYKALTLPSAQATRIRTNARESVSDRFSDEAFQTQFVAAIQPLLPKRQRA</sequence>
<dbReference type="EMBL" id="JADGJD010000022">
    <property type="protein sequence ID" value="KAJ3056735.1"/>
    <property type="molecule type" value="Genomic_DNA"/>
</dbReference>
<dbReference type="Proteomes" id="UP001212841">
    <property type="component" value="Unassembled WGS sequence"/>
</dbReference>
<keyword evidence="7 12" id="KW-0812">Transmembrane</keyword>
<protein>
    <recommendedName>
        <fullName evidence="4 12">GDP-Man:Man(3)GlcNAc(2)-PP-Dol alpha-1,2-mannosyltransferase</fullName>
        <ecNumber evidence="3 12">2.4.1.131</ecNumber>
    </recommendedName>
</protein>
<feature type="transmembrane region" description="Helical" evidence="12">
    <location>
        <begin position="7"/>
        <end position="29"/>
    </location>
</feature>
<keyword evidence="6 12" id="KW-0808">Transferase</keyword>
<dbReference type="PANTHER" id="PTHR45919:SF1">
    <property type="entry name" value="GDP-MAN:MAN(3)GLCNAC(2)-PP-DOL ALPHA-1,2-MANNOSYLTRANSFERASE"/>
    <property type="match status" value="1"/>
</dbReference>
<evidence type="ECO:0000313" key="16">
    <source>
        <dbReference type="Proteomes" id="UP001212841"/>
    </source>
</evidence>
<gene>
    <name evidence="15" type="primary">ALG11</name>
    <name evidence="15" type="ORF">HK097_004596</name>
</gene>
<accession>A0AAD5X649</accession>
<dbReference type="CDD" id="cd03806">
    <property type="entry name" value="GT4_ALG11-like"/>
    <property type="match status" value="1"/>
</dbReference>
<organism evidence="15 16">
    <name type="scientific">Rhizophlyctis rosea</name>
    <dbReference type="NCBI Taxonomy" id="64517"/>
    <lineage>
        <taxon>Eukaryota</taxon>
        <taxon>Fungi</taxon>
        <taxon>Fungi incertae sedis</taxon>
        <taxon>Chytridiomycota</taxon>
        <taxon>Chytridiomycota incertae sedis</taxon>
        <taxon>Chytridiomycetes</taxon>
        <taxon>Rhizophlyctidales</taxon>
        <taxon>Rhizophlyctidaceae</taxon>
        <taxon>Rhizophlyctis</taxon>
    </lineage>
</organism>
<keyword evidence="10 12" id="KW-0472">Membrane</keyword>
<evidence type="ECO:0000256" key="3">
    <source>
        <dbReference type="ARBA" id="ARBA00012645"/>
    </source>
</evidence>
<keyword evidence="16" id="KW-1185">Reference proteome</keyword>
<keyword evidence="9 12" id="KW-1133">Transmembrane helix</keyword>
<evidence type="ECO:0000259" key="14">
    <source>
        <dbReference type="Pfam" id="PF15924"/>
    </source>
</evidence>
<dbReference type="GO" id="GO:0005789">
    <property type="term" value="C:endoplasmic reticulum membrane"/>
    <property type="evidence" value="ECO:0007669"/>
    <property type="project" value="UniProtKB-SubCell"/>
</dbReference>
<evidence type="ECO:0000256" key="10">
    <source>
        <dbReference type="ARBA" id="ARBA00023136"/>
    </source>
</evidence>
<evidence type="ECO:0000313" key="15">
    <source>
        <dbReference type="EMBL" id="KAJ3056735.1"/>
    </source>
</evidence>
<comment type="similarity">
    <text evidence="12">Belongs to the glycosyltransferase group 1 family. Glycosyltransferase 4 subfamily.</text>
</comment>
<dbReference type="InterPro" id="IPR001296">
    <property type="entry name" value="Glyco_trans_1"/>
</dbReference>
<dbReference type="Pfam" id="PF15924">
    <property type="entry name" value="ALG11_N"/>
    <property type="match status" value="1"/>
</dbReference>
<evidence type="ECO:0000256" key="8">
    <source>
        <dbReference type="ARBA" id="ARBA00022824"/>
    </source>
</evidence>
<evidence type="ECO:0000256" key="12">
    <source>
        <dbReference type="RuleBase" id="RU367051"/>
    </source>
</evidence>
<comment type="subcellular location">
    <subcellularLocation>
        <location evidence="1">Endoplasmic reticulum membrane</location>
        <topology evidence="1">Single-pass membrane protein</topology>
    </subcellularLocation>
</comment>
<evidence type="ECO:0000256" key="5">
    <source>
        <dbReference type="ARBA" id="ARBA00022676"/>
    </source>
</evidence>
<dbReference type="EC" id="2.4.1.131" evidence="3 12"/>
<evidence type="ECO:0000256" key="1">
    <source>
        <dbReference type="ARBA" id="ARBA00004389"/>
    </source>
</evidence>
<dbReference type="InterPro" id="IPR031814">
    <property type="entry name" value="ALG11_N"/>
</dbReference>
<dbReference type="InterPro" id="IPR038013">
    <property type="entry name" value="ALG11"/>
</dbReference>
<dbReference type="SUPFAM" id="SSF53756">
    <property type="entry name" value="UDP-Glycosyltransferase/glycogen phosphorylase"/>
    <property type="match status" value="1"/>
</dbReference>